<dbReference type="AlphaFoldDB" id="A0AAW0M3V7"/>
<sequence>GVADRVCLSLIPTVRVAVSLLIIGIVGVGGRIPAVMPKKILIEIHCHTCYSGSWLRHIAAPTVSTGIDVAHPKRNRTELWFQLKANYSMILHISEIAKTAAHYIRFLIPRLFAYGFLQNILRSTIGYSYWLCICFSTLDISQFCGSSIGNFSFIMAIKPILILLHQETEIAKTTAHYIRFLIPGLFAYGFLQNILRFLQTQSILWPLVTFTGLPLVIYTGFAYALVHWTSLSFVGAPLATSVSLWLSVLMLAICSLYKVSHSWIICIWLPAKHLEVSLDTIYFVAPGHIHRSTIGYSYWLCICFSTLDISQFCGSSIGNFSFIMAIKPILILLHQETEIAKTAAHYIRFLIPGLFAYGFLQNILRFLQTQSILWPLVIFTGLPLVIHTGFAYALVHWTSLSFVGALLATSVSLWLSVLMLAMYVSHSWIICIWLPAKHLEVSLDTIYFVAPGHIHRSTIGYSYWLCICFSTLDISQFCGSSIGNFSFIMAISPYVGHVCDLYKEI</sequence>
<gene>
    <name evidence="3" type="primary">DTX18_0</name>
    <name evidence="3" type="ORF">CFP56_011488</name>
</gene>
<evidence type="ECO:0000256" key="1">
    <source>
        <dbReference type="ARBA" id="ARBA00010199"/>
    </source>
</evidence>
<keyword evidence="2" id="KW-0472">Membrane</keyword>
<dbReference type="InterPro" id="IPR002528">
    <property type="entry name" value="MATE_fam"/>
</dbReference>
<name>A0AAW0M3V7_QUESU</name>
<reference evidence="3" key="1">
    <citation type="submission" date="2017-12" db="EMBL/GenBank/DDBJ databases">
        <authorList>
            <person name="Barbosa P."/>
            <person name="Usie A."/>
            <person name="Ramos A.M."/>
        </authorList>
    </citation>
    <scope>NUCLEOTIDE SEQUENCE</scope>
    <source>
        <strain evidence="3">HL8</strain>
        <tissue evidence="3">Leaves</tissue>
    </source>
</reference>
<proteinExistence type="inferred from homology"/>
<protein>
    <recommendedName>
        <fullName evidence="2">Protein DETOXIFICATION</fullName>
    </recommendedName>
    <alternativeName>
        <fullName evidence="2">Multidrug and toxic compound extrusion protein</fullName>
    </alternativeName>
</protein>
<feature type="non-terminal residue" evidence="3">
    <location>
        <position position="1"/>
    </location>
</feature>
<dbReference type="EMBL" id="PKMF04000018">
    <property type="protein sequence ID" value="KAK7858573.1"/>
    <property type="molecule type" value="Genomic_DNA"/>
</dbReference>
<comment type="caution">
    <text evidence="2">Lacks conserved residue(s) required for the propagation of feature annotation.</text>
</comment>
<evidence type="ECO:0000256" key="2">
    <source>
        <dbReference type="RuleBase" id="RU004914"/>
    </source>
</evidence>
<feature type="transmembrane region" description="Helical" evidence="2">
    <location>
        <begin position="203"/>
        <end position="226"/>
    </location>
</feature>
<feature type="transmembrane region" description="Helical" evidence="2">
    <location>
        <begin position="238"/>
        <end position="257"/>
    </location>
</feature>
<dbReference type="GO" id="GO:0042910">
    <property type="term" value="F:xenobiotic transmembrane transporter activity"/>
    <property type="evidence" value="ECO:0007669"/>
    <property type="project" value="InterPro"/>
</dbReference>
<dbReference type="GO" id="GO:0016020">
    <property type="term" value="C:membrane"/>
    <property type="evidence" value="ECO:0007669"/>
    <property type="project" value="InterPro"/>
</dbReference>
<feature type="transmembrane region" description="Helical" evidence="2">
    <location>
        <begin position="127"/>
        <end position="154"/>
    </location>
</feature>
<dbReference type="Pfam" id="PF01554">
    <property type="entry name" value="MatE"/>
    <property type="match status" value="2"/>
</dbReference>
<reference evidence="3" key="3">
    <citation type="submission" date="2023-07" db="EMBL/GenBank/DDBJ databases">
        <title>An improved reference 1 genome and first organelle genomes of Quercus suber.</title>
        <authorList>
            <consortium name="Genosuber Consortium"/>
            <person name="Usie A."/>
            <person name="Serra O."/>
            <person name="Barros P."/>
        </authorList>
    </citation>
    <scope>NUCLEOTIDE SEQUENCE</scope>
    <source>
        <strain evidence="3">HL8</strain>
        <tissue evidence="3">Leaves</tissue>
    </source>
</reference>
<feature type="transmembrane region" description="Helical" evidence="2">
    <location>
        <begin position="343"/>
        <end position="360"/>
    </location>
</feature>
<feature type="transmembrane region" description="Helical" evidence="2">
    <location>
        <begin position="372"/>
        <end position="394"/>
    </location>
</feature>
<feature type="transmembrane region" description="Helical" evidence="2">
    <location>
        <begin position="298"/>
        <end position="323"/>
    </location>
</feature>
<feature type="transmembrane region" description="Helical" evidence="2">
    <location>
        <begin position="400"/>
        <end position="424"/>
    </location>
</feature>
<dbReference type="PANTHER" id="PTHR11206">
    <property type="entry name" value="MULTIDRUG RESISTANCE PROTEIN"/>
    <property type="match status" value="1"/>
</dbReference>
<dbReference type="GO" id="GO:0015297">
    <property type="term" value="F:antiporter activity"/>
    <property type="evidence" value="ECO:0007669"/>
    <property type="project" value="InterPro"/>
</dbReference>
<keyword evidence="2" id="KW-0812">Transmembrane</keyword>
<comment type="similarity">
    <text evidence="1 2">Belongs to the multi antimicrobial extrusion (MATE) (TC 2.A.66.1) family.</text>
</comment>
<reference evidence="3" key="2">
    <citation type="journal article" date="2018" name="Sci. Data">
        <title>The draft genome sequence of cork oak.</title>
        <authorList>
            <person name="Ramos A.M."/>
            <person name="Usie A."/>
            <person name="Barbosa P."/>
            <person name="Barros P.M."/>
            <person name="Capote T."/>
            <person name="Chaves I."/>
            <person name="Simoes F."/>
            <person name="Abreu I."/>
            <person name="Carrasquinho I."/>
            <person name="Faro C."/>
            <person name="Guimaraes J.B."/>
            <person name="Mendonca D."/>
            <person name="Nobrega F."/>
            <person name="Rodrigues L."/>
            <person name="Saibo N.J.M."/>
            <person name="Varela M.C."/>
            <person name="Egas C."/>
            <person name="Matos J."/>
            <person name="Miguel C.M."/>
            <person name="Oliveira M.M."/>
            <person name="Ricardo C.P."/>
            <person name="Goncalves S."/>
        </authorList>
    </citation>
    <scope>NUCLEOTIDE SEQUENCE [LARGE SCALE GENOMIC DNA]</scope>
    <source>
        <strain evidence="3">HL8</strain>
    </source>
</reference>
<accession>A0AAW0M3V7</accession>
<feature type="transmembrane region" description="Helical" evidence="2">
    <location>
        <begin position="12"/>
        <end position="32"/>
    </location>
</feature>
<keyword evidence="2" id="KW-1133">Transmembrane helix</keyword>
<comment type="caution">
    <text evidence="3">The sequence shown here is derived from an EMBL/GenBank/DDBJ whole genome shotgun (WGS) entry which is preliminary data.</text>
</comment>
<feature type="transmembrane region" description="Helical" evidence="2">
    <location>
        <begin position="174"/>
        <end position="191"/>
    </location>
</feature>
<evidence type="ECO:0000313" key="3">
    <source>
        <dbReference type="EMBL" id="KAK7858573.1"/>
    </source>
</evidence>
<organism evidence="3">
    <name type="scientific">Quercus suber</name>
    <name type="common">Cork oak</name>
    <dbReference type="NCBI Taxonomy" id="58331"/>
    <lineage>
        <taxon>Eukaryota</taxon>
        <taxon>Viridiplantae</taxon>
        <taxon>Streptophyta</taxon>
        <taxon>Embryophyta</taxon>
        <taxon>Tracheophyta</taxon>
        <taxon>Spermatophyta</taxon>
        <taxon>Magnoliopsida</taxon>
        <taxon>eudicotyledons</taxon>
        <taxon>Gunneridae</taxon>
        <taxon>Pentapetalae</taxon>
        <taxon>rosids</taxon>
        <taxon>fabids</taxon>
        <taxon>Fagales</taxon>
        <taxon>Fagaceae</taxon>
        <taxon>Quercus</taxon>
    </lineage>
</organism>